<evidence type="ECO:0000313" key="2">
    <source>
        <dbReference type="Proteomes" id="UP000242949"/>
    </source>
</evidence>
<protein>
    <recommendedName>
        <fullName evidence="3">Helix-turn-helix</fullName>
    </recommendedName>
</protein>
<reference evidence="2" key="1">
    <citation type="submission" date="2016-09" db="EMBL/GenBank/DDBJ databases">
        <authorList>
            <person name="Varghese N."/>
            <person name="Submissions S."/>
        </authorList>
    </citation>
    <scope>NUCLEOTIDE SEQUENCE [LARGE SCALE GENOMIC DNA]</scope>
    <source>
        <strain evidence="2">S5</strain>
    </source>
</reference>
<evidence type="ECO:0008006" key="3">
    <source>
        <dbReference type="Google" id="ProtNLM"/>
    </source>
</evidence>
<dbReference type="InterPro" id="IPR010982">
    <property type="entry name" value="Lambda_DNA-bd_dom_sf"/>
</dbReference>
<gene>
    <name evidence="1" type="ORF">SAMN05421734_101389</name>
</gene>
<proteinExistence type="predicted"/>
<dbReference type="AlphaFoldDB" id="A0A1G6GQL4"/>
<name>A0A1G6GQL4_9BACI</name>
<dbReference type="Proteomes" id="UP000242949">
    <property type="component" value="Unassembled WGS sequence"/>
</dbReference>
<dbReference type="RefSeq" id="WP_090792428.1">
    <property type="nucleotide sequence ID" value="NZ_FMYI01000001.1"/>
</dbReference>
<dbReference type="GO" id="GO:0003677">
    <property type="term" value="F:DNA binding"/>
    <property type="evidence" value="ECO:0007669"/>
    <property type="project" value="InterPro"/>
</dbReference>
<organism evidence="1 2">
    <name type="scientific">Pelagirhabdus alkalitolerans</name>
    <dbReference type="NCBI Taxonomy" id="1612202"/>
    <lineage>
        <taxon>Bacteria</taxon>
        <taxon>Bacillati</taxon>
        <taxon>Bacillota</taxon>
        <taxon>Bacilli</taxon>
        <taxon>Bacillales</taxon>
        <taxon>Bacillaceae</taxon>
        <taxon>Pelagirhabdus</taxon>
    </lineage>
</organism>
<accession>A0A1G6GQL4</accession>
<dbReference type="Gene3D" id="1.10.260.40">
    <property type="entry name" value="lambda repressor-like DNA-binding domains"/>
    <property type="match status" value="1"/>
</dbReference>
<evidence type="ECO:0000313" key="1">
    <source>
        <dbReference type="EMBL" id="SDB84133.1"/>
    </source>
</evidence>
<dbReference type="STRING" id="1612202.SAMN05421734_101389"/>
<sequence>MLQVTEQALWQYENNYTSPKMQIVNNFKSIFKVKSKYIYEKDILKRYYTPENITMMNIAYRSKVMNIASKTQAEAKHVAYLDSVVNYITENV</sequence>
<keyword evidence="2" id="KW-1185">Reference proteome</keyword>
<dbReference type="EMBL" id="FMYI01000001">
    <property type="protein sequence ID" value="SDB84133.1"/>
    <property type="molecule type" value="Genomic_DNA"/>
</dbReference>